<dbReference type="Proteomes" id="UP001189429">
    <property type="component" value="Unassembled WGS sequence"/>
</dbReference>
<evidence type="ECO:0000256" key="2">
    <source>
        <dbReference type="ARBA" id="ARBA00008328"/>
    </source>
</evidence>
<evidence type="ECO:0000256" key="8">
    <source>
        <dbReference type="ARBA" id="ARBA00023136"/>
    </source>
</evidence>
<reference evidence="10" key="1">
    <citation type="submission" date="2023-10" db="EMBL/GenBank/DDBJ databases">
        <authorList>
            <person name="Chen Y."/>
            <person name="Shah S."/>
            <person name="Dougan E. K."/>
            <person name="Thang M."/>
            <person name="Chan C."/>
        </authorList>
    </citation>
    <scope>NUCLEOTIDE SEQUENCE [LARGE SCALE GENOMIC DNA]</scope>
</reference>
<evidence type="ECO:0000313" key="10">
    <source>
        <dbReference type="EMBL" id="CAK0843228.1"/>
    </source>
</evidence>
<keyword evidence="3" id="KW-0813">Transport</keyword>
<name>A0ABN9TBY7_9DINO</name>
<accession>A0ABN9TBY7</accession>
<evidence type="ECO:0008006" key="12">
    <source>
        <dbReference type="Google" id="ProtNLM"/>
    </source>
</evidence>
<dbReference type="InterPro" id="IPR008389">
    <property type="entry name" value="ATPase_V0-cplx_e1/e2_su"/>
</dbReference>
<keyword evidence="5" id="KW-0375">Hydrogen ion transport</keyword>
<organism evidence="10 11">
    <name type="scientific">Prorocentrum cordatum</name>
    <dbReference type="NCBI Taxonomy" id="2364126"/>
    <lineage>
        <taxon>Eukaryota</taxon>
        <taxon>Sar</taxon>
        <taxon>Alveolata</taxon>
        <taxon>Dinophyceae</taxon>
        <taxon>Prorocentrales</taxon>
        <taxon>Prorocentraceae</taxon>
        <taxon>Prorocentrum</taxon>
    </lineage>
</organism>
<keyword evidence="4 9" id="KW-0812">Transmembrane</keyword>
<evidence type="ECO:0000256" key="1">
    <source>
        <dbReference type="ARBA" id="ARBA00004141"/>
    </source>
</evidence>
<feature type="transmembrane region" description="Helical" evidence="9">
    <location>
        <begin position="101"/>
        <end position="119"/>
    </location>
</feature>
<keyword evidence="6 9" id="KW-1133">Transmembrane helix</keyword>
<keyword evidence="7" id="KW-0406">Ion transport</keyword>
<evidence type="ECO:0000256" key="3">
    <source>
        <dbReference type="ARBA" id="ARBA00022448"/>
    </source>
</evidence>
<keyword evidence="11" id="KW-1185">Reference proteome</keyword>
<protein>
    <recommendedName>
        <fullName evidence="12">V-type proton ATPase subunit</fullName>
    </recommendedName>
</protein>
<gene>
    <name evidence="10" type="ORF">PCOR1329_LOCUS37644</name>
</gene>
<evidence type="ECO:0000256" key="6">
    <source>
        <dbReference type="ARBA" id="ARBA00022989"/>
    </source>
</evidence>
<evidence type="ECO:0000256" key="7">
    <source>
        <dbReference type="ARBA" id="ARBA00023065"/>
    </source>
</evidence>
<comment type="caution">
    <text evidence="10">The sequence shown here is derived from an EMBL/GenBank/DDBJ whole genome shotgun (WGS) entry which is preliminary data.</text>
</comment>
<feature type="transmembrane region" description="Helical" evidence="9">
    <location>
        <begin position="139"/>
        <end position="160"/>
    </location>
</feature>
<evidence type="ECO:0000256" key="4">
    <source>
        <dbReference type="ARBA" id="ARBA00022692"/>
    </source>
</evidence>
<evidence type="ECO:0000256" key="5">
    <source>
        <dbReference type="ARBA" id="ARBA00022781"/>
    </source>
</evidence>
<dbReference type="Pfam" id="PF05493">
    <property type="entry name" value="ATP_synt_H"/>
    <property type="match status" value="1"/>
</dbReference>
<keyword evidence="8 9" id="KW-0472">Membrane</keyword>
<evidence type="ECO:0000313" key="11">
    <source>
        <dbReference type="Proteomes" id="UP001189429"/>
    </source>
</evidence>
<comment type="subcellular location">
    <subcellularLocation>
        <location evidence="1">Membrane</location>
        <topology evidence="1">Multi-pass membrane protein</topology>
    </subcellularLocation>
</comment>
<dbReference type="EMBL" id="CAUYUJ010014562">
    <property type="protein sequence ID" value="CAK0843228.1"/>
    <property type="molecule type" value="Genomic_DNA"/>
</dbReference>
<evidence type="ECO:0000256" key="9">
    <source>
        <dbReference type="SAM" id="Phobius"/>
    </source>
</evidence>
<comment type="similarity">
    <text evidence="2">Belongs to the V-ATPase e1/e2 subunit family.</text>
</comment>
<proteinExistence type="inferred from homology"/>
<sequence length="174" mass="19296">MLLPLPPHPVLDLLVDLSKEDQRIYMMLHRPCTASRLPQLSWKSLHQNAAYSAACLRPVGPTDAYELLQTLQQFLQPASNATATAEGFAAMVESIQVSFSGLYVGGICWAVFGVLAWAVAQTFFVKESPKCTRKESKELATLVVVASTICMGCFWAFVYMHQMNPLIYPSHTAR</sequence>